<keyword evidence="2" id="KW-1185">Reference proteome</keyword>
<protein>
    <submittedName>
        <fullName evidence="1">Uncharacterized protein</fullName>
    </submittedName>
</protein>
<evidence type="ECO:0000313" key="1">
    <source>
        <dbReference type="EMBL" id="MFC5972398.1"/>
    </source>
</evidence>
<dbReference type="Proteomes" id="UP001596099">
    <property type="component" value="Unassembled WGS sequence"/>
</dbReference>
<comment type="caution">
    <text evidence="1">The sequence shown here is derived from an EMBL/GenBank/DDBJ whole genome shotgun (WGS) entry which is preliminary data.</text>
</comment>
<gene>
    <name evidence="1" type="ORF">ACFPYI_13740</name>
</gene>
<accession>A0ABD5RPQ2</accession>
<organism evidence="1 2">
    <name type="scientific">Halomarina salina</name>
    <dbReference type="NCBI Taxonomy" id="1872699"/>
    <lineage>
        <taxon>Archaea</taxon>
        <taxon>Methanobacteriati</taxon>
        <taxon>Methanobacteriota</taxon>
        <taxon>Stenosarchaea group</taxon>
        <taxon>Halobacteria</taxon>
        <taxon>Halobacteriales</taxon>
        <taxon>Natronomonadaceae</taxon>
        <taxon>Halomarina</taxon>
    </lineage>
</organism>
<dbReference type="AlphaFoldDB" id="A0ABD5RPQ2"/>
<sequence>MGNLTSLELGTGASVKVGDVVLIRERLSDSEDEANTKPGPREVDEIWFDDDEVPSGQAIIYLNHATIEDADRLATSPETLTDWLEEEKAYIGTPE</sequence>
<dbReference type="EMBL" id="JBHSQH010000001">
    <property type="protein sequence ID" value="MFC5972398.1"/>
    <property type="molecule type" value="Genomic_DNA"/>
</dbReference>
<evidence type="ECO:0000313" key="2">
    <source>
        <dbReference type="Proteomes" id="UP001596099"/>
    </source>
</evidence>
<name>A0ABD5RPQ2_9EURY</name>
<reference evidence="1 2" key="1">
    <citation type="journal article" date="2019" name="Int. J. Syst. Evol. Microbiol.">
        <title>The Global Catalogue of Microorganisms (GCM) 10K type strain sequencing project: providing services to taxonomists for standard genome sequencing and annotation.</title>
        <authorList>
            <consortium name="The Broad Institute Genomics Platform"/>
            <consortium name="The Broad Institute Genome Sequencing Center for Infectious Disease"/>
            <person name="Wu L."/>
            <person name="Ma J."/>
        </authorList>
    </citation>
    <scope>NUCLEOTIDE SEQUENCE [LARGE SCALE GENOMIC DNA]</scope>
    <source>
        <strain evidence="1 2">CGMCC 1.12543</strain>
    </source>
</reference>
<dbReference type="RefSeq" id="WP_247415654.1">
    <property type="nucleotide sequence ID" value="NZ_JALLGW010000001.1"/>
</dbReference>
<proteinExistence type="predicted"/>